<evidence type="ECO:0000256" key="1">
    <source>
        <dbReference type="ARBA" id="ARBA00005188"/>
    </source>
</evidence>
<dbReference type="PANTHER" id="PTHR23090:SF9">
    <property type="entry name" value="GLUTAMINE-DEPENDENT NAD(+) SYNTHETASE"/>
    <property type="match status" value="1"/>
</dbReference>
<name>A0A5N6D8X1_ASPPA</name>
<evidence type="ECO:0000256" key="6">
    <source>
        <dbReference type="ARBA" id="ARBA00023027"/>
    </source>
</evidence>
<dbReference type="OMA" id="TSQEVCN"/>
<dbReference type="CDD" id="cd00553">
    <property type="entry name" value="NAD_synthase"/>
    <property type="match status" value="1"/>
</dbReference>
<dbReference type="Proteomes" id="UP000326532">
    <property type="component" value="Unassembled WGS sequence"/>
</dbReference>
<feature type="domain" description="CN hydrolase" evidence="9">
    <location>
        <begin position="5"/>
        <end position="299"/>
    </location>
</feature>
<keyword evidence="4 8" id="KW-0547">Nucleotide-binding</keyword>
<dbReference type="SUPFAM" id="SSF56317">
    <property type="entry name" value="Carbon-nitrogen hydrolase"/>
    <property type="match status" value="1"/>
</dbReference>
<gene>
    <name evidence="10" type="ORF">BDV34DRAFT_217079</name>
</gene>
<evidence type="ECO:0000256" key="5">
    <source>
        <dbReference type="ARBA" id="ARBA00022840"/>
    </source>
</evidence>
<dbReference type="FunFam" id="3.40.50.620:FF:000036">
    <property type="entry name" value="Glutamine-dependent NAD(+) synthetase"/>
    <property type="match status" value="1"/>
</dbReference>
<dbReference type="Pfam" id="PF02540">
    <property type="entry name" value="NAD_synthase"/>
    <property type="match status" value="1"/>
</dbReference>
<dbReference type="GO" id="GO:0004359">
    <property type="term" value="F:glutaminase activity"/>
    <property type="evidence" value="ECO:0007669"/>
    <property type="project" value="InterPro"/>
</dbReference>
<evidence type="ECO:0000256" key="8">
    <source>
        <dbReference type="PIRNR" id="PIRNR006630"/>
    </source>
</evidence>
<dbReference type="InterPro" id="IPR014729">
    <property type="entry name" value="Rossmann-like_a/b/a_fold"/>
</dbReference>
<evidence type="ECO:0000256" key="4">
    <source>
        <dbReference type="ARBA" id="ARBA00022741"/>
    </source>
</evidence>
<dbReference type="InterPro" id="IPR003694">
    <property type="entry name" value="NAD_synthase"/>
</dbReference>
<dbReference type="EMBL" id="ML735041">
    <property type="protein sequence ID" value="KAB8200510.1"/>
    <property type="molecule type" value="Genomic_DNA"/>
</dbReference>
<dbReference type="GO" id="GO:0005737">
    <property type="term" value="C:cytoplasm"/>
    <property type="evidence" value="ECO:0007669"/>
    <property type="project" value="InterPro"/>
</dbReference>
<protein>
    <recommendedName>
        <fullName evidence="8">Glutamine-dependent NAD(+) synthetase</fullName>
        <ecNumber evidence="8">6.3.5.1</ecNumber>
    </recommendedName>
    <alternativeName>
        <fullName evidence="8">NAD(+) synthase [glutamine-hydrolyzing]</fullName>
    </alternativeName>
</protein>
<dbReference type="PROSITE" id="PS50263">
    <property type="entry name" value="CN_HYDROLASE"/>
    <property type="match status" value="1"/>
</dbReference>
<dbReference type="AlphaFoldDB" id="A0A5N6D8X1"/>
<evidence type="ECO:0000313" key="11">
    <source>
        <dbReference type="Proteomes" id="UP000326532"/>
    </source>
</evidence>
<evidence type="ECO:0000256" key="3">
    <source>
        <dbReference type="ARBA" id="ARBA00022598"/>
    </source>
</evidence>
<dbReference type="UniPathway" id="UPA00253">
    <property type="reaction ID" value="UER00334"/>
</dbReference>
<dbReference type="EC" id="6.3.5.1" evidence="8"/>
<evidence type="ECO:0000256" key="2">
    <source>
        <dbReference type="ARBA" id="ARBA00007145"/>
    </source>
</evidence>
<proteinExistence type="inferred from homology"/>
<dbReference type="FunFam" id="3.60.110.10:FF:000003">
    <property type="entry name" value="Glutamine-dependent NAD(+) synthetase"/>
    <property type="match status" value="1"/>
</dbReference>
<dbReference type="InterPro" id="IPR003010">
    <property type="entry name" value="C-N_Hydrolase"/>
</dbReference>
<dbReference type="InterPro" id="IPR014445">
    <property type="entry name" value="Gln-dep_NAD_synthase"/>
</dbReference>
<keyword evidence="5 8" id="KW-0067">ATP-binding</keyword>
<dbReference type="InterPro" id="IPR036526">
    <property type="entry name" value="C-N_Hydrolase_sf"/>
</dbReference>
<comment type="similarity">
    <text evidence="2 8">In the C-terminal section; belongs to the NAD synthetase family.</text>
</comment>
<dbReference type="PIRSF" id="PIRSF006630">
    <property type="entry name" value="NADS_GAT"/>
    <property type="match status" value="1"/>
</dbReference>
<dbReference type="Gene3D" id="3.60.110.10">
    <property type="entry name" value="Carbon-nitrogen hydrolase"/>
    <property type="match status" value="1"/>
</dbReference>
<dbReference type="HAMAP" id="MF_02090">
    <property type="entry name" value="NadE_glutamine_dep"/>
    <property type="match status" value="1"/>
</dbReference>
<dbReference type="PANTHER" id="PTHR23090">
    <property type="entry name" value="NH 3 /GLUTAMINE-DEPENDENT NAD + SYNTHETASE"/>
    <property type="match status" value="1"/>
</dbReference>
<dbReference type="Pfam" id="PF00795">
    <property type="entry name" value="CN_hydrolase"/>
    <property type="match status" value="1"/>
</dbReference>
<dbReference type="SUPFAM" id="SSF52402">
    <property type="entry name" value="Adenine nucleotide alpha hydrolases-like"/>
    <property type="match status" value="1"/>
</dbReference>
<reference evidence="10 11" key="1">
    <citation type="submission" date="2019-04" db="EMBL/GenBank/DDBJ databases">
        <title>Fungal friends and foes A comparative genomics study of 23 Aspergillus species from section Flavi.</title>
        <authorList>
            <consortium name="DOE Joint Genome Institute"/>
            <person name="Kjaerbolling I."/>
            <person name="Vesth T.C."/>
            <person name="Frisvad J.C."/>
            <person name="Nybo J.L."/>
            <person name="Theobald S."/>
            <person name="Kildgaard S."/>
            <person name="Petersen T.I."/>
            <person name="Kuo A."/>
            <person name="Sato A."/>
            <person name="Lyhne E.K."/>
            <person name="Kogle M.E."/>
            <person name="Wiebenga A."/>
            <person name="Kun R.S."/>
            <person name="Lubbers R.J."/>
            <person name="Makela M.R."/>
            <person name="Barry K."/>
            <person name="Chovatia M."/>
            <person name="Clum A."/>
            <person name="Daum C."/>
            <person name="Haridas S."/>
            <person name="He G."/>
            <person name="LaButti K."/>
            <person name="Lipzen A."/>
            <person name="Mondo S."/>
            <person name="Pangilinan J."/>
            <person name="Riley R."/>
            <person name="Salamov A."/>
            <person name="Simmons B.A."/>
            <person name="Magnuson J.K."/>
            <person name="Henrissat B."/>
            <person name="Mortensen U.H."/>
            <person name="Larsen T.O."/>
            <person name="De vries R.P."/>
            <person name="Grigoriev I.V."/>
            <person name="Machida M."/>
            <person name="Baker S.E."/>
            <person name="Andersen M.R."/>
        </authorList>
    </citation>
    <scope>NUCLEOTIDE SEQUENCE [LARGE SCALE GENOMIC DNA]</scope>
    <source>
        <strain evidence="10 11">CBS 117618</strain>
    </source>
</reference>
<dbReference type="GO" id="GO:0009435">
    <property type="term" value="P:NAD+ biosynthetic process"/>
    <property type="evidence" value="ECO:0007669"/>
    <property type="project" value="UniProtKB-UniRule"/>
</dbReference>
<comment type="pathway">
    <text evidence="1 8">Cofactor biosynthesis; NAD(+) biosynthesis; NAD(+) from deamido-NAD(+) (L-Gln route): step 1/1.</text>
</comment>
<dbReference type="GO" id="GO:0003952">
    <property type="term" value="F:NAD+ synthase (glutamine-hydrolyzing) activity"/>
    <property type="evidence" value="ECO:0007669"/>
    <property type="project" value="UniProtKB-UniRule"/>
</dbReference>
<keyword evidence="3 8" id="KW-0436">Ligase</keyword>
<dbReference type="Gene3D" id="3.40.50.620">
    <property type="entry name" value="HUPs"/>
    <property type="match status" value="1"/>
</dbReference>
<accession>A0A5N6D8X1</accession>
<comment type="catalytic activity">
    <reaction evidence="7 8">
        <text>deamido-NAD(+) + L-glutamine + ATP + H2O = L-glutamate + AMP + diphosphate + NAD(+) + H(+)</text>
        <dbReference type="Rhea" id="RHEA:24384"/>
        <dbReference type="ChEBI" id="CHEBI:15377"/>
        <dbReference type="ChEBI" id="CHEBI:15378"/>
        <dbReference type="ChEBI" id="CHEBI:29985"/>
        <dbReference type="ChEBI" id="CHEBI:30616"/>
        <dbReference type="ChEBI" id="CHEBI:33019"/>
        <dbReference type="ChEBI" id="CHEBI:57540"/>
        <dbReference type="ChEBI" id="CHEBI:58359"/>
        <dbReference type="ChEBI" id="CHEBI:58437"/>
        <dbReference type="ChEBI" id="CHEBI:456215"/>
        <dbReference type="EC" id="6.3.5.1"/>
    </reaction>
</comment>
<evidence type="ECO:0000256" key="7">
    <source>
        <dbReference type="ARBA" id="ARBA00052340"/>
    </source>
</evidence>
<keyword evidence="11" id="KW-1185">Reference proteome</keyword>
<keyword evidence="6 8" id="KW-0520">NAD</keyword>
<dbReference type="CDD" id="cd07570">
    <property type="entry name" value="GAT_Gln-NAD-synth"/>
    <property type="match status" value="1"/>
</dbReference>
<organism evidence="10 11">
    <name type="scientific">Aspergillus parasiticus</name>
    <dbReference type="NCBI Taxonomy" id="5067"/>
    <lineage>
        <taxon>Eukaryota</taxon>
        <taxon>Fungi</taxon>
        <taxon>Dikarya</taxon>
        <taxon>Ascomycota</taxon>
        <taxon>Pezizomycotina</taxon>
        <taxon>Eurotiomycetes</taxon>
        <taxon>Eurotiomycetidae</taxon>
        <taxon>Eurotiales</taxon>
        <taxon>Aspergillaceae</taxon>
        <taxon>Aspergillus</taxon>
        <taxon>Aspergillus subgen. Circumdati</taxon>
    </lineage>
</organism>
<dbReference type="GO" id="GO:0005524">
    <property type="term" value="F:ATP binding"/>
    <property type="evidence" value="ECO:0007669"/>
    <property type="project" value="UniProtKB-UniRule"/>
</dbReference>
<dbReference type="InterPro" id="IPR022310">
    <property type="entry name" value="NAD/GMP_synthase"/>
</dbReference>
<evidence type="ECO:0000313" key="10">
    <source>
        <dbReference type="EMBL" id="KAB8200510.1"/>
    </source>
</evidence>
<dbReference type="VEuPathDB" id="FungiDB:BDV34DRAFT_217079"/>
<sequence>MGHLVTLATCSLNQWALDFEGNCERIIESIRQAKKAGATLRVGPELEITGYGVLDGFLEGDTFLHSWEMLARIIDHADCQDIVVDVGMPVRHRNVRYNCRVIFYNRKIILIRPKMWLANDGNYREMRYFTPWQRPQEIEDYYLESIVGKITGQYKVPFGDAVISTRDTCLGLETCEELFTPNGYALQLRNCDYHANIYVGLIFLMVLPRPLTSPIGVEIISNSSGSHHELRKLDTRINLVTQATKLSGGIYLYANQQGCDGDRLYYDGCAMIVVNGNIVAQGSQFSLNDVEVVTATVDIEEVRTYRSSASRGMQASKQTPFVRLDLDMRLSRQNEEADPGLAPSEAIAPRYHAPEEEVALGPACWLWDYLRRSGAAGFFLPLSGGIDSCATAIIVHSMCREVIKAVSEGNEQVIKDVRRLCAEPADSTWLPTTSQEVCNRIFHTSYMGTQNSSKETRDRSKRLSTDIGSYHVDFNFDTVVTSLTNLFTMVTNFQPKFKVHGGSRAENQALQNVQARLRMVLSYLFASLLPTVRQRPGGGGLLVLASSNVDGKCLRGYLTKYDASSADLNPIGSISKVDLKKFIAWSRDSFELPILHEFLNATPTAELEPITSTYVQSDEADMGVTYAELSTFGYLRKIAKLGPWSMYERLLHVWGNEYSPREIYEKTRHFFYNYAINRHKMTVLTPSYHAEQYSPDDNRHDLRQFLYPSFTWAYKKMEDSVNYWESKGWTAGKAQKKNVKAD</sequence>
<evidence type="ECO:0000259" key="9">
    <source>
        <dbReference type="PROSITE" id="PS50263"/>
    </source>
</evidence>